<keyword evidence="4 10" id="KW-0813">Transport</keyword>
<evidence type="ECO:0000256" key="11">
    <source>
        <dbReference type="SAM" id="Coils"/>
    </source>
</evidence>
<comment type="subcellular location">
    <subcellularLocation>
        <location evidence="10">Cell membrane</location>
        <topology evidence="10">Multi-pass membrane protein</topology>
    </subcellularLocation>
    <subcellularLocation>
        <location evidence="2">Membrane</location>
        <topology evidence="2">Multi-pass membrane protein</topology>
    </subcellularLocation>
</comment>
<dbReference type="InterPro" id="IPR036097">
    <property type="entry name" value="HisK_dim/P_sf"/>
</dbReference>
<dbReference type="InterPro" id="IPR018047">
    <property type="entry name" value="Ammonium_transpt_CS"/>
</dbReference>
<sequence length="717" mass="76295">MVPAGIWMTSDPVVHLWVLTATALVFAMQLGFCLLEVGFVRAKNSINVAIKNVMDFCIAAFLFWLFGYAIMFGPSWMGIAGTGGFMPDHLDATTPLVFILFQIMFCGTATTIVSGAVAERMGYGSYIIVSALLSALIYPVFGHWAWGGMAGTESQGWLSAMGFIDFAGSTVVHSVGGWLSLAAVLVIGPRTGRFDPGVRALGSNNLTMAASGVLVLWFGWLGFNGGSVLGELDKAPGVLLNTVVAGCAGGLAGHFLSMLMEPKPRVEHFLNGILGGLVGITACALVVSTGSAAVIGAVAGVIVIAGGVLLDRLKIDDAVGAVPVHLFAGIWGTLCVALFGDVALFGTGLSRWQQLGVQITGIVACGVFTFGSGYILLWAINRVFPLRIDVEAERLGLNVAEHGATSPMLDLAAEMERHRQEGKFDRPVHVEPQSDVELIAAQYNRVIDRVTAEIQRHSLLLEELSKAKVEAENSNLSKSQFLATMSHELRTPLNAVIGFSQLIADQAYGPLDEHYVEHARDIHDGGKHLLALVNDVLDFSRLEAGKFQLNEQPLDLVRILRGVHRLMLPLAESGSLGLLLDASPDLPALMADERAIRQILINLVGNAVKFTQAGGKVKLIATLEPDRRLCLTVNDSGIGMDPALVSKALEPFTQLEGGLAKGHGGSGLGLSLVNALVRLHDGTLVIQTAPGKGTSVHIRFPIARTIERAAEKDRRTG</sequence>
<dbReference type="GO" id="GO:0008519">
    <property type="term" value="F:ammonium channel activity"/>
    <property type="evidence" value="ECO:0007669"/>
    <property type="project" value="InterPro"/>
</dbReference>
<dbReference type="GO" id="GO:0097272">
    <property type="term" value="P:ammonium homeostasis"/>
    <property type="evidence" value="ECO:0007669"/>
    <property type="project" value="TreeGrafter"/>
</dbReference>
<evidence type="ECO:0000256" key="4">
    <source>
        <dbReference type="ARBA" id="ARBA00022448"/>
    </source>
</evidence>
<reference evidence="13 14" key="1">
    <citation type="submission" date="2017-07" db="EMBL/GenBank/DDBJ databases">
        <title>Niveispirillum cyanobacteriorum sp. nov., isolated from cyanobacterial aggregates in a eutrophic lake.</title>
        <authorList>
            <person name="Cai H."/>
        </authorList>
    </citation>
    <scope>NUCLEOTIDE SEQUENCE [LARGE SCALE GENOMIC DNA]</scope>
    <source>
        <strain evidence="14">TH1-14</strain>
    </source>
</reference>
<dbReference type="InterPro" id="IPR024041">
    <property type="entry name" value="NH4_transpt_AmtB-like_dom"/>
</dbReference>
<dbReference type="InterPro" id="IPR005467">
    <property type="entry name" value="His_kinase_dom"/>
</dbReference>
<dbReference type="Gene3D" id="1.10.287.130">
    <property type="match status" value="1"/>
</dbReference>
<proteinExistence type="inferred from homology"/>
<keyword evidence="8 10" id="KW-0472">Membrane</keyword>
<feature type="transmembrane region" description="Helical" evidence="10">
    <location>
        <begin position="357"/>
        <end position="380"/>
    </location>
</feature>
<dbReference type="InterPro" id="IPR003661">
    <property type="entry name" value="HisK_dim/P_dom"/>
</dbReference>
<dbReference type="SUPFAM" id="SSF111352">
    <property type="entry name" value="Ammonium transporter"/>
    <property type="match status" value="1"/>
</dbReference>
<evidence type="ECO:0000256" key="6">
    <source>
        <dbReference type="ARBA" id="ARBA00022692"/>
    </source>
</evidence>
<dbReference type="InterPro" id="IPR003594">
    <property type="entry name" value="HATPase_dom"/>
</dbReference>
<feature type="transmembrane region" description="Helical" evidence="10">
    <location>
        <begin position="14"/>
        <end position="35"/>
    </location>
</feature>
<feature type="transmembrane region" description="Helical" evidence="10">
    <location>
        <begin position="56"/>
        <end position="76"/>
    </location>
</feature>
<dbReference type="Gene3D" id="3.30.565.10">
    <property type="entry name" value="Histidine kinase-like ATPase, C-terminal domain"/>
    <property type="match status" value="1"/>
</dbReference>
<evidence type="ECO:0000256" key="7">
    <source>
        <dbReference type="ARBA" id="ARBA00022989"/>
    </source>
</evidence>
<dbReference type="SUPFAM" id="SSF47384">
    <property type="entry name" value="Homodimeric domain of signal transducing histidine kinase"/>
    <property type="match status" value="1"/>
</dbReference>
<dbReference type="Gene3D" id="1.10.3430.10">
    <property type="entry name" value="Ammonium transporter AmtB like domains"/>
    <property type="match status" value="1"/>
</dbReference>
<dbReference type="Pfam" id="PF00512">
    <property type="entry name" value="HisKA"/>
    <property type="match status" value="1"/>
</dbReference>
<dbReference type="InterPro" id="IPR004358">
    <property type="entry name" value="Sig_transdc_His_kin-like_C"/>
</dbReference>
<dbReference type="PROSITE" id="PS50109">
    <property type="entry name" value="HIS_KIN"/>
    <property type="match status" value="1"/>
</dbReference>
<organism evidence="13 14">
    <name type="scientific">Niveispirillum lacus</name>
    <dbReference type="NCBI Taxonomy" id="1981099"/>
    <lineage>
        <taxon>Bacteria</taxon>
        <taxon>Pseudomonadati</taxon>
        <taxon>Pseudomonadota</taxon>
        <taxon>Alphaproteobacteria</taxon>
        <taxon>Rhodospirillales</taxon>
        <taxon>Azospirillaceae</taxon>
        <taxon>Niveispirillum</taxon>
    </lineage>
</organism>
<dbReference type="GO" id="GO:0000155">
    <property type="term" value="F:phosphorelay sensor kinase activity"/>
    <property type="evidence" value="ECO:0007669"/>
    <property type="project" value="InterPro"/>
</dbReference>
<feature type="transmembrane region" description="Helical" evidence="10">
    <location>
        <begin position="235"/>
        <end position="256"/>
    </location>
</feature>
<dbReference type="InterPro" id="IPR029020">
    <property type="entry name" value="Ammonium/urea_transptr"/>
</dbReference>
<dbReference type="NCBIfam" id="TIGR00836">
    <property type="entry name" value="amt"/>
    <property type="match status" value="1"/>
</dbReference>
<comment type="caution">
    <text evidence="13">The sequence shown here is derived from an EMBL/GenBank/DDBJ whole genome shotgun (WGS) entry which is preliminary data.</text>
</comment>
<gene>
    <name evidence="13" type="ORF">CHU95_09625</name>
</gene>
<feature type="transmembrane region" description="Helical" evidence="10">
    <location>
        <begin position="166"/>
        <end position="188"/>
    </location>
</feature>
<evidence type="ECO:0000256" key="5">
    <source>
        <dbReference type="ARBA" id="ARBA00022553"/>
    </source>
</evidence>
<feature type="transmembrane region" description="Helical" evidence="10">
    <location>
        <begin position="125"/>
        <end position="146"/>
    </location>
</feature>
<keyword evidence="6 10" id="KW-0812">Transmembrane</keyword>
<dbReference type="SMART" id="SM00388">
    <property type="entry name" value="HisKA"/>
    <property type="match status" value="1"/>
</dbReference>
<feature type="transmembrane region" description="Helical" evidence="10">
    <location>
        <begin position="268"/>
        <end position="287"/>
    </location>
</feature>
<keyword evidence="7 10" id="KW-1133">Transmembrane helix</keyword>
<evidence type="ECO:0000259" key="12">
    <source>
        <dbReference type="PROSITE" id="PS50109"/>
    </source>
</evidence>
<dbReference type="Proteomes" id="UP000216998">
    <property type="component" value="Unassembled WGS sequence"/>
</dbReference>
<evidence type="ECO:0000256" key="2">
    <source>
        <dbReference type="ARBA" id="ARBA00004141"/>
    </source>
</evidence>
<protein>
    <recommendedName>
        <fullName evidence="10">Ammonium transporter</fullName>
    </recommendedName>
</protein>
<dbReference type="Pfam" id="PF02518">
    <property type="entry name" value="HATPase_c"/>
    <property type="match status" value="1"/>
</dbReference>
<evidence type="ECO:0000256" key="1">
    <source>
        <dbReference type="ARBA" id="ARBA00000085"/>
    </source>
</evidence>
<dbReference type="InterPro" id="IPR001905">
    <property type="entry name" value="Ammonium_transpt"/>
</dbReference>
<feature type="transmembrane region" description="Helical" evidence="10">
    <location>
        <begin position="322"/>
        <end position="345"/>
    </location>
</feature>
<feature type="transmembrane region" description="Helical" evidence="10">
    <location>
        <begin position="200"/>
        <end position="223"/>
    </location>
</feature>
<feature type="transmembrane region" description="Helical" evidence="10">
    <location>
        <begin position="96"/>
        <end position="118"/>
    </location>
</feature>
<evidence type="ECO:0000256" key="9">
    <source>
        <dbReference type="ARBA" id="ARBA00023177"/>
    </source>
</evidence>
<dbReference type="SUPFAM" id="SSF55874">
    <property type="entry name" value="ATPase domain of HSP90 chaperone/DNA topoisomerase II/histidine kinase"/>
    <property type="match status" value="1"/>
</dbReference>
<dbReference type="OrthoDB" id="9814202at2"/>
<keyword evidence="5" id="KW-0597">Phosphoprotein</keyword>
<feature type="coiled-coil region" evidence="11">
    <location>
        <begin position="447"/>
        <end position="474"/>
    </location>
</feature>
<dbReference type="EMBL" id="NOXU01000027">
    <property type="protein sequence ID" value="OYQ34837.1"/>
    <property type="molecule type" value="Genomic_DNA"/>
</dbReference>
<name>A0A255Z017_9PROT</name>
<dbReference type="GO" id="GO:0005886">
    <property type="term" value="C:plasma membrane"/>
    <property type="evidence" value="ECO:0007669"/>
    <property type="project" value="UniProtKB-SubCell"/>
</dbReference>
<evidence type="ECO:0000256" key="3">
    <source>
        <dbReference type="ARBA" id="ARBA00005887"/>
    </source>
</evidence>
<dbReference type="PRINTS" id="PR00344">
    <property type="entry name" value="BCTRLSENSOR"/>
</dbReference>
<dbReference type="CDD" id="cd00082">
    <property type="entry name" value="HisKA"/>
    <property type="match status" value="1"/>
</dbReference>
<dbReference type="Pfam" id="PF00909">
    <property type="entry name" value="Ammonium_transp"/>
    <property type="match status" value="1"/>
</dbReference>
<comment type="similarity">
    <text evidence="3 10">Belongs to the ammonia transporter channel (TC 1.A.11.2) family.</text>
</comment>
<feature type="domain" description="Histidine kinase" evidence="12">
    <location>
        <begin position="484"/>
        <end position="704"/>
    </location>
</feature>
<dbReference type="PANTHER" id="PTHR11730">
    <property type="entry name" value="AMMONIUM TRANSPORTER"/>
    <property type="match status" value="1"/>
</dbReference>
<evidence type="ECO:0000313" key="14">
    <source>
        <dbReference type="Proteomes" id="UP000216998"/>
    </source>
</evidence>
<comment type="catalytic activity">
    <reaction evidence="1">
        <text>ATP + protein L-histidine = ADP + protein N-phospho-L-histidine.</text>
        <dbReference type="EC" id="2.7.13.3"/>
    </reaction>
</comment>
<evidence type="ECO:0000256" key="8">
    <source>
        <dbReference type="ARBA" id="ARBA00023136"/>
    </source>
</evidence>
<keyword evidence="14" id="KW-1185">Reference proteome</keyword>
<dbReference type="PANTHER" id="PTHR11730:SF6">
    <property type="entry name" value="AMMONIUM TRANSPORTER"/>
    <property type="match status" value="1"/>
</dbReference>
<keyword evidence="11" id="KW-0175">Coiled coil</keyword>
<accession>A0A255Z017</accession>
<evidence type="ECO:0000256" key="10">
    <source>
        <dbReference type="RuleBase" id="RU362002"/>
    </source>
</evidence>
<dbReference type="AlphaFoldDB" id="A0A255Z017"/>
<keyword evidence="9 10" id="KW-0924">Ammonia transport</keyword>
<evidence type="ECO:0000313" key="13">
    <source>
        <dbReference type="EMBL" id="OYQ34837.1"/>
    </source>
</evidence>
<dbReference type="SMART" id="SM00387">
    <property type="entry name" value="HATPase_c"/>
    <property type="match status" value="1"/>
</dbReference>
<dbReference type="PROSITE" id="PS01219">
    <property type="entry name" value="AMMONIUM_TRANSP"/>
    <property type="match status" value="1"/>
</dbReference>
<dbReference type="InterPro" id="IPR036890">
    <property type="entry name" value="HATPase_C_sf"/>
</dbReference>